<dbReference type="GO" id="GO:0005886">
    <property type="term" value="C:plasma membrane"/>
    <property type="evidence" value="ECO:0007669"/>
    <property type="project" value="UniProtKB-SubCell"/>
</dbReference>
<keyword evidence="3 7" id="KW-0812">Transmembrane</keyword>
<feature type="transmembrane region" description="Helical" evidence="7">
    <location>
        <begin position="21"/>
        <end position="42"/>
    </location>
</feature>
<sequence length="418" mass="45674">MFDFDSLREIGATISKNKLRTFLTGFSIAWGIFMLIVLLGAGNGLKNGITANFSNRAKNAVSVGTGYVSMPYKGLPVDRQVKFDNKDYDLLRNKIPEVDYVSAQIERRSTISFNKEYGSWGMNGVYPDAAYIGNIDMSTGTGRFINQIDMDQKRKVIVINTEMQEVLFKGEDPLGKYVTADGIAYQVVGVYKDESGRTNIPSFVPFSTAQSLYGKGYNVDRLDFTVKGIKTMPENEAFIKRLREKLGALHNFDPEDKSAIWIWNTAEEAVQTEAIFGGITMFIWVVGIASLIAGIVGVGNIMLITVKERTREFGIRKAIGANPYSILKLVLLESIIITTAFGYIGMVVGVGLTELISEGMRIAPASTEGGPSVFKDPTVDLGIVLAATLVLIVSGVFAGYIPAKKAVSISPIEAMRSE</sequence>
<evidence type="ECO:0000256" key="2">
    <source>
        <dbReference type="ARBA" id="ARBA00022475"/>
    </source>
</evidence>
<dbReference type="Proteomes" id="UP000247973">
    <property type="component" value="Unassembled WGS sequence"/>
</dbReference>
<dbReference type="Pfam" id="PF12704">
    <property type="entry name" value="MacB_PCD"/>
    <property type="match status" value="1"/>
</dbReference>
<comment type="similarity">
    <text evidence="6">Belongs to the ABC-4 integral membrane protein family.</text>
</comment>
<dbReference type="InterPro" id="IPR003838">
    <property type="entry name" value="ABC3_permease_C"/>
</dbReference>
<evidence type="ECO:0000256" key="4">
    <source>
        <dbReference type="ARBA" id="ARBA00022989"/>
    </source>
</evidence>
<keyword evidence="2" id="KW-1003">Cell membrane</keyword>
<feature type="transmembrane region" description="Helical" evidence="7">
    <location>
        <begin position="281"/>
        <end position="306"/>
    </location>
</feature>
<dbReference type="GO" id="GO:0022857">
    <property type="term" value="F:transmembrane transporter activity"/>
    <property type="evidence" value="ECO:0007669"/>
    <property type="project" value="TreeGrafter"/>
</dbReference>
<keyword evidence="11" id="KW-1185">Reference proteome</keyword>
<evidence type="ECO:0000259" key="9">
    <source>
        <dbReference type="Pfam" id="PF12704"/>
    </source>
</evidence>
<dbReference type="RefSeq" id="WP_110309348.1">
    <property type="nucleotide sequence ID" value="NZ_QICL01000002.1"/>
</dbReference>
<dbReference type="InterPro" id="IPR050250">
    <property type="entry name" value="Macrolide_Exporter_MacB"/>
</dbReference>
<gene>
    <name evidence="10" type="ORF">CLV62_10289</name>
</gene>
<evidence type="ECO:0000256" key="6">
    <source>
        <dbReference type="ARBA" id="ARBA00038076"/>
    </source>
</evidence>
<feature type="transmembrane region" description="Helical" evidence="7">
    <location>
        <begin position="381"/>
        <end position="401"/>
    </location>
</feature>
<keyword evidence="4 7" id="KW-1133">Transmembrane helix</keyword>
<reference evidence="10 11" key="1">
    <citation type="submission" date="2018-03" db="EMBL/GenBank/DDBJ databases">
        <title>Genomic Encyclopedia of Archaeal and Bacterial Type Strains, Phase II (KMG-II): from individual species to whole genera.</title>
        <authorList>
            <person name="Goeker M."/>
        </authorList>
    </citation>
    <scope>NUCLEOTIDE SEQUENCE [LARGE SCALE GENOMIC DNA]</scope>
    <source>
        <strain evidence="10 11">DSM 100214</strain>
    </source>
</reference>
<evidence type="ECO:0000256" key="1">
    <source>
        <dbReference type="ARBA" id="ARBA00004651"/>
    </source>
</evidence>
<accession>A0A2V3PSS0</accession>
<dbReference type="OrthoDB" id="9770036at2"/>
<dbReference type="PANTHER" id="PTHR30572:SF4">
    <property type="entry name" value="ABC TRANSPORTER PERMEASE YTRF"/>
    <property type="match status" value="1"/>
</dbReference>
<feature type="transmembrane region" description="Helical" evidence="7">
    <location>
        <begin position="326"/>
        <end position="352"/>
    </location>
</feature>
<name>A0A2V3PSS0_9BACT</name>
<protein>
    <submittedName>
        <fullName evidence="10">Putative ABC transport system permease protein</fullName>
    </submittedName>
</protein>
<evidence type="ECO:0000256" key="3">
    <source>
        <dbReference type="ARBA" id="ARBA00022692"/>
    </source>
</evidence>
<organism evidence="10 11">
    <name type="scientific">Dysgonomonas alginatilytica</name>
    <dbReference type="NCBI Taxonomy" id="1605892"/>
    <lineage>
        <taxon>Bacteria</taxon>
        <taxon>Pseudomonadati</taxon>
        <taxon>Bacteroidota</taxon>
        <taxon>Bacteroidia</taxon>
        <taxon>Bacteroidales</taxon>
        <taxon>Dysgonomonadaceae</taxon>
        <taxon>Dysgonomonas</taxon>
    </lineage>
</organism>
<evidence type="ECO:0000259" key="8">
    <source>
        <dbReference type="Pfam" id="PF02687"/>
    </source>
</evidence>
<dbReference type="PANTHER" id="PTHR30572">
    <property type="entry name" value="MEMBRANE COMPONENT OF TRANSPORTER-RELATED"/>
    <property type="match status" value="1"/>
</dbReference>
<evidence type="ECO:0000313" key="10">
    <source>
        <dbReference type="EMBL" id="PXV68059.1"/>
    </source>
</evidence>
<evidence type="ECO:0000256" key="5">
    <source>
        <dbReference type="ARBA" id="ARBA00023136"/>
    </source>
</evidence>
<dbReference type="InterPro" id="IPR025857">
    <property type="entry name" value="MacB_PCD"/>
</dbReference>
<dbReference type="EMBL" id="QICL01000002">
    <property type="protein sequence ID" value="PXV68059.1"/>
    <property type="molecule type" value="Genomic_DNA"/>
</dbReference>
<feature type="domain" description="MacB-like periplasmic core" evidence="9">
    <location>
        <begin position="21"/>
        <end position="225"/>
    </location>
</feature>
<dbReference type="AlphaFoldDB" id="A0A2V3PSS0"/>
<evidence type="ECO:0000313" key="11">
    <source>
        <dbReference type="Proteomes" id="UP000247973"/>
    </source>
</evidence>
<feature type="domain" description="ABC3 transporter permease C-terminal" evidence="8">
    <location>
        <begin position="285"/>
        <end position="411"/>
    </location>
</feature>
<evidence type="ECO:0000256" key="7">
    <source>
        <dbReference type="SAM" id="Phobius"/>
    </source>
</evidence>
<comment type="subcellular location">
    <subcellularLocation>
        <location evidence="1">Cell membrane</location>
        <topology evidence="1">Multi-pass membrane protein</topology>
    </subcellularLocation>
</comment>
<proteinExistence type="inferred from homology"/>
<keyword evidence="5 7" id="KW-0472">Membrane</keyword>
<dbReference type="Pfam" id="PF02687">
    <property type="entry name" value="FtsX"/>
    <property type="match status" value="1"/>
</dbReference>
<comment type="caution">
    <text evidence="10">The sequence shown here is derived from an EMBL/GenBank/DDBJ whole genome shotgun (WGS) entry which is preliminary data.</text>
</comment>